<evidence type="ECO:0000313" key="15">
    <source>
        <dbReference type="EMBL" id="AIB06017.1"/>
    </source>
</evidence>
<dbReference type="SMR" id="A0A060D3D9"/>
<dbReference type="ExpressionAtlas" id="A0A060D3D9">
    <property type="expression patterns" value="baseline and differential"/>
</dbReference>
<evidence type="ECO:0000256" key="13">
    <source>
        <dbReference type="RuleBase" id="RU003465"/>
    </source>
</evidence>
<evidence type="ECO:0000313" key="17">
    <source>
        <dbReference type="EnsemblPlants" id="Zm00001eb160470_P002"/>
    </source>
</evidence>
<dbReference type="PROSITE" id="PS51746">
    <property type="entry name" value="PPM_2"/>
    <property type="match status" value="1"/>
</dbReference>
<dbReference type="EMBL" id="KJ728526">
    <property type="protein sequence ID" value="AIB06017.1"/>
    <property type="molecule type" value="mRNA"/>
</dbReference>
<comment type="catalytic activity">
    <reaction evidence="12">
        <text>O-phospho-L-threonyl-[protein] + H2O = L-threonyl-[protein] + phosphate</text>
        <dbReference type="Rhea" id="RHEA:47004"/>
        <dbReference type="Rhea" id="RHEA-COMP:11060"/>
        <dbReference type="Rhea" id="RHEA-COMP:11605"/>
        <dbReference type="ChEBI" id="CHEBI:15377"/>
        <dbReference type="ChEBI" id="CHEBI:30013"/>
        <dbReference type="ChEBI" id="CHEBI:43474"/>
        <dbReference type="ChEBI" id="CHEBI:61977"/>
        <dbReference type="EC" id="3.1.3.16"/>
    </reaction>
</comment>
<keyword evidence="18" id="KW-1185">Reference proteome</keyword>
<evidence type="ECO:0000256" key="5">
    <source>
        <dbReference type="ARBA" id="ARBA00022682"/>
    </source>
</evidence>
<evidence type="ECO:0000313" key="18">
    <source>
        <dbReference type="Proteomes" id="UP000007305"/>
    </source>
</evidence>
<evidence type="ECO:0000256" key="12">
    <source>
        <dbReference type="ARBA" id="ARBA00048336"/>
    </source>
</evidence>
<dbReference type="EnsemblPlants" id="Zm00001eb160470_T002">
    <property type="protein sequence ID" value="Zm00001eb160470_P002"/>
    <property type="gene ID" value="Zm00001eb160470"/>
</dbReference>
<dbReference type="GO" id="GO:0009738">
    <property type="term" value="P:abscisic acid-activated signaling pathway"/>
    <property type="evidence" value="ECO:0007669"/>
    <property type="project" value="UniProtKB-KW"/>
</dbReference>
<dbReference type="InterPro" id="IPR000222">
    <property type="entry name" value="PP2C_BS"/>
</dbReference>
<evidence type="ECO:0000256" key="10">
    <source>
        <dbReference type="ARBA" id="ARBA00023211"/>
    </source>
</evidence>
<feature type="domain" description="PPM-type phosphatase" evidence="14">
    <location>
        <begin position="150"/>
        <end position="474"/>
    </location>
</feature>
<dbReference type="HOGENOM" id="CLU_013173_20_4_1"/>
<dbReference type="CDD" id="cd00143">
    <property type="entry name" value="PP2Cc"/>
    <property type="match status" value="1"/>
</dbReference>
<comment type="cofactor">
    <cofactor evidence="1">
        <name>Mn(2+)</name>
        <dbReference type="ChEBI" id="CHEBI:29035"/>
    </cofactor>
</comment>
<dbReference type="AlphaFoldDB" id="A0A060D3D9"/>
<evidence type="ECO:0000256" key="1">
    <source>
        <dbReference type="ARBA" id="ARBA00001936"/>
    </source>
</evidence>
<evidence type="ECO:0000256" key="9">
    <source>
        <dbReference type="ARBA" id="ARBA00022912"/>
    </source>
</evidence>
<evidence type="ECO:0000256" key="6">
    <source>
        <dbReference type="ARBA" id="ARBA00022723"/>
    </source>
</evidence>
<dbReference type="KEGG" id="zma:100281468"/>
<dbReference type="PROSITE" id="PS01032">
    <property type="entry name" value="PPM_1"/>
    <property type="match status" value="1"/>
</dbReference>
<reference evidence="17" key="3">
    <citation type="submission" date="2019-07" db="EMBL/GenBank/DDBJ databases">
        <authorList>
            <person name="Seetharam A."/>
            <person name="Woodhouse M."/>
            <person name="Cannon E."/>
        </authorList>
    </citation>
    <scope>NUCLEOTIDE SEQUENCE [LARGE SCALE GENOMIC DNA]</scope>
    <source>
        <strain evidence="17">cv. B73</strain>
    </source>
</reference>
<dbReference type="Pfam" id="PF00481">
    <property type="entry name" value="PP2C"/>
    <property type="match status" value="1"/>
</dbReference>
<keyword evidence="6" id="KW-0479">Metal-binding</keyword>
<protein>
    <recommendedName>
        <fullName evidence="4">protein-serine/threonine phosphatase</fullName>
        <ecNumber evidence="4">3.1.3.16</ecNumber>
    </recommendedName>
</protein>
<dbReference type="SMART" id="SM00332">
    <property type="entry name" value="PP2Cc"/>
    <property type="match status" value="1"/>
</dbReference>
<dbReference type="OrthoDB" id="10264738at2759"/>
<organism evidence="15">
    <name type="scientific">Zea mays</name>
    <name type="common">Maize</name>
    <dbReference type="NCBI Taxonomy" id="4577"/>
    <lineage>
        <taxon>Eukaryota</taxon>
        <taxon>Viridiplantae</taxon>
        <taxon>Streptophyta</taxon>
        <taxon>Embryophyta</taxon>
        <taxon>Tracheophyta</taxon>
        <taxon>Spermatophyta</taxon>
        <taxon>Magnoliopsida</taxon>
        <taxon>Liliopsida</taxon>
        <taxon>Poales</taxon>
        <taxon>Poaceae</taxon>
        <taxon>PACMAD clade</taxon>
        <taxon>Panicoideae</taxon>
        <taxon>Andropogonodae</taxon>
        <taxon>Andropogoneae</taxon>
        <taxon>Tripsacinae</taxon>
        <taxon>Zea</taxon>
    </lineage>
</organism>
<comment type="catalytic activity">
    <reaction evidence="11">
        <text>O-phospho-L-seryl-[protein] + H2O = L-seryl-[protein] + phosphate</text>
        <dbReference type="Rhea" id="RHEA:20629"/>
        <dbReference type="Rhea" id="RHEA-COMP:9863"/>
        <dbReference type="Rhea" id="RHEA-COMP:11604"/>
        <dbReference type="ChEBI" id="CHEBI:15377"/>
        <dbReference type="ChEBI" id="CHEBI:29999"/>
        <dbReference type="ChEBI" id="CHEBI:43474"/>
        <dbReference type="ChEBI" id="CHEBI:83421"/>
        <dbReference type="EC" id="3.1.3.16"/>
    </reaction>
</comment>
<dbReference type="IntAct" id="A0A060D3D9">
    <property type="interactions" value="1"/>
</dbReference>
<proteinExistence type="evidence at protein level"/>
<name>A0A060D3D9_MAIZE</name>
<keyword evidence="8" id="KW-0460">Magnesium</keyword>
<dbReference type="Gramene" id="Zm00001eb160470_T002">
    <property type="protein sequence ID" value="Zm00001eb160470_P002"/>
    <property type="gene ID" value="Zm00001eb160470"/>
</dbReference>
<keyword evidence="7 13" id="KW-0378">Hydrolase</keyword>
<dbReference type="GeneID" id="100281468"/>
<dbReference type="EMBL" id="CM007649">
    <property type="protein sequence ID" value="ONM40809.1"/>
    <property type="molecule type" value="Genomic_DNA"/>
</dbReference>
<evidence type="ECO:0000313" key="16">
    <source>
        <dbReference type="EMBL" id="ONM40809.1"/>
    </source>
</evidence>
<dbReference type="InterPro" id="IPR001932">
    <property type="entry name" value="PPM-type_phosphatase-like_dom"/>
</dbReference>
<keyword evidence="9 13" id="KW-0904">Protein phosphatase</keyword>
<feature type="non-terminal residue" evidence="15">
    <location>
        <position position="484"/>
    </location>
</feature>
<evidence type="ECO:0000259" key="14">
    <source>
        <dbReference type="PROSITE" id="PS51746"/>
    </source>
</evidence>
<comment type="cofactor">
    <cofactor evidence="2">
        <name>Mg(2+)</name>
        <dbReference type="ChEBI" id="CHEBI:18420"/>
    </cofactor>
</comment>
<dbReference type="InterPro" id="IPR015655">
    <property type="entry name" value="PP2C"/>
</dbReference>
<dbReference type="GO" id="GO:0004722">
    <property type="term" value="F:protein serine/threonine phosphatase activity"/>
    <property type="evidence" value="ECO:0007669"/>
    <property type="project" value="UniProtKB-EC"/>
</dbReference>
<sequence>MEDVVAVVASLSAPPAPAFSPAAAGLTLIAAAVADPIAAVVVGAMEGVSVPVTVPPVRTASAVDDDALAPGEEGGDASLAGSPCSVVSDCSSVASADFEGVGLCFFGAAAGAEGGPMVLEDSTASAATVEAEARVAAGGRSVFAVDCVPLWGYTSICGRRPEMEDAVAIVPRFFDLPLWLLTGNAMVDGLDPMTFRLPAHFFGVYDGHGGAQVANYCRERLHVALLEQLSRIEETACAANLGDMEFKKQWEKVFVDSYARVDDEVGGNTMRGGGEEAGTSDAAMTLVPEPVAPETVGSTAVVAVICSSHIIVSNCGDSRAVLCRGKQPVPLSVDHKPNREDEYARIEAEGGKVIQWNGYRVFGVLAMSRSIGDRYLKPWIIPVPEVTIVPRAKDDECLILASDGLWDVMSNEEVCEIARKRILLWHKKNSTSSSSAPRVGDSADSAAQAAAECLSKLALQKGSKDNITVVVVDLKAQRKFKSKT</sequence>
<reference evidence="17" key="4">
    <citation type="submission" date="2021-05" db="UniProtKB">
        <authorList>
            <consortium name="EnsemblPlants"/>
        </authorList>
    </citation>
    <scope>IDENTIFICATION</scope>
    <source>
        <strain evidence="17">cv. B73</strain>
    </source>
</reference>
<dbReference type="eggNOG" id="KOG0698">
    <property type="taxonomic scope" value="Eukaryota"/>
</dbReference>
<evidence type="ECO:0000256" key="2">
    <source>
        <dbReference type="ARBA" id="ARBA00001946"/>
    </source>
</evidence>
<evidence type="ECO:0000256" key="7">
    <source>
        <dbReference type="ARBA" id="ARBA00022801"/>
    </source>
</evidence>
<evidence type="ECO:0000256" key="3">
    <source>
        <dbReference type="ARBA" id="ARBA00006702"/>
    </source>
</evidence>
<dbReference type="PaxDb" id="4577-GRMZM2G134628_P01"/>
<gene>
    <name evidence="15" type="primary">Orphan56</name>
    <name evidence="17" type="synonym">LOC100281468</name>
    <name evidence="16" type="ORF">ZEAMMB73_Zm00001d044301</name>
</gene>
<reference evidence="16 18" key="2">
    <citation type="submission" date="2015-12" db="EMBL/GenBank/DDBJ databases">
        <title>Update maize B73 reference genome by single molecule sequencing technologies.</title>
        <authorList>
            <consortium name="Maize Genome Sequencing Project"/>
            <person name="Ware D."/>
        </authorList>
    </citation>
    <scope>NUCLEOTIDE SEQUENCE [LARGE SCALE GENOMIC DNA]</scope>
    <source>
        <strain evidence="18">cv. B73</strain>
        <tissue evidence="16">Seedling</tissue>
    </source>
</reference>
<dbReference type="EC" id="3.1.3.16" evidence="4"/>
<evidence type="ECO:0007829" key="19">
    <source>
        <dbReference type="PeptideAtlas" id="A0A060D3D9"/>
    </source>
</evidence>
<dbReference type="Proteomes" id="UP000007305">
    <property type="component" value="Chromosome 3"/>
</dbReference>
<comment type="similarity">
    <text evidence="3 13">Belongs to the PP2C family.</text>
</comment>
<dbReference type="FunFam" id="3.60.40.10:FF:000025">
    <property type="entry name" value="Protein phosphatase 2C 16"/>
    <property type="match status" value="1"/>
</dbReference>
<dbReference type="Gene3D" id="3.60.40.10">
    <property type="entry name" value="PPM-type phosphatase domain"/>
    <property type="match status" value="1"/>
</dbReference>
<keyword evidence="19" id="KW-1267">Proteomics identification</keyword>
<keyword evidence="5" id="KW-0938">Abscisic acid signaling pathway</keyword>
<keyword evidence="10" id="KW-0464">Manganese</keyword>
<dbReference type="InterPro" id="IPR036457">
    <property type="entry name" value="PPM-type-like_dom_sf"/>
</dbReference>
<accession>A0A060D3D9</accession>
<dbReference type="GO" id="GO:0046872">
    <property type="term" value="F:metal ion binding"/>
    <property type="evidence" value="ECO:0007669"/>
    <property type="project" value="UniProtKB-KW"/>
</dbReference>
<evidence type="ECO:0000256" key="11">
    <source>
        <dbReference type="ARBA" id="ARBA00047761"/>
    </source>
</evidence>
<dbReference type="PANTHER" id="PTHR47992">
    <property type="entry name" value="PROTEIN PHOSPHATASE"/>
    <property type="match status" value="1"/>
</dbReference>
<evidence type="ECO:0000256" key="4">
    <source>
        <dbReference type="ARBA" id="ARBA00013081"/>
    </source>
</evidence>
<dbReference type="OMA" id="QEVCEIA"/>
<evidence type="ECO:0000256" key="8">
    <source>
        <dbReference type="ARBA" id="ARBA00022842"/>
    </source>
</evidence>
<dbReference type="SUPFAM" id="SSF81606">
    <property type="entry name" value="PP2C-like"/>
    <property type="match status" value="1"/>
</dbReference>
<reference evidence="15" key="1">
    <citation type="submission" date="2014-04" db="EMBL/GenBank/DDBJ databases">
        <title>The Maize TFome - Development of a transcription factor open reading frame collection for functional genomics.</title>
        <authorList>
            <person name="Burdo B."/>
            <person name="Gray J."/>
            <person name="Goetting-Minesky M.P."/>
            <person name="Wittler B."/>
            <person name="Hunt M."/>
            <person name="Li T."/>
            <person name="Velliquette D."/>
            <person name="Thomas J."/>
            <person name="Gentzel I."/>
            <person name="Dos Santos Brito M."/>
            <person name="Mejia-Guerra M.K."/>
            <person name="Connolly L.N."/>
            <person name="Qaisi D."/>
            <person name="Li W."/>
            <person name="Casas M.I."/>
            <person name="Doseff A.I."/>
            <person name="Grotewold E."/>
        </authorList>
    </citation>
    <scope>NUCLEOTIDE SEQUENCE</scope>
</reference>